<evidence type="ECO:0000256" key="1">
    <source>
        <dbReference type="SAM" id="SignalP"/>
    </source>
</evidence>
<protein>
    <submittedName>
        <fullName evidence="2">Uncharacterized protein</fullName>
    </submittedName>
</protein>
<dbReference type="AlphaFoldDB" id="A0A8H6LZY4"/>
<comment type="caution">
    <text evidence="2">The sequence shown here is derived from an EMBL/GenBank/DDBJ whole genome shotgun (WGS) entry which is preliminary data.</text>
</comment>
<sequence>MPSAPAFARLYAFALAIDLGLEFVTSTTSTPATGVRVLVSKALFSGSSGFVEVTKASRPNKAPRPTKAPCPTPITGPIHTVSISLEKLNFDDSELWPERRIARVACFRRPFNPALQLGLRYISRTLSPQFQLRKAGKGVLYLGRVPRHFFKLHHHLDGPVRAMGFSAGEGNVYNLEKWEGDEVSYRSIYVFDDY</sequence>
<name>A0A8H6LZY4_9AGAR</name>
<dbReference type="EMBL" id="JACGCI010000083">
    <property type="protein sequence ID" value="KAF6747246.1"/>
    <property type="molecule type" value="Genomic_DNA"/>
</dbReference>
<evidence type="ECO:0000313" key="3">
    <source>
        <dbReference type="Proteomes" id="UP000521943"/>
    </source>
</evidence>
<evidence type="ECO:0000313" key="2">
    <source>
        <dbReference type="EMBL" id="KAF6747246.1"/>
    </source>
</evidence>
<organism evidence="2 3">
    <name type="scientific">Ephemerocybe angulata</name>
    <dbReference type="NCBI Taxonomy" id="980116"/>
    <lineage>
        <taxon>Eukaryota</taxon>
        <taxon>Fungi</taxon>
        <taxon>Dikarya</taxon>
        <taxon>Basidiomycota</taxon>
        <taxon>Agaricomycotina</taxon>
        <taxon>Agaricomycetes</taxon>
        <taxon>Agaricomycetidae</taxon>
        <taxon>Agaricales</taxon>
        <taxon>Agaricineae</taxon>
        <taxon>Psathyrellaceae</taxon>
        <taxon>Ephemerocybe</taxon>
    </lineage>
</organism>
<keyword evidence="1" id="KW-0732">Signal</keyword>
<feature type="signal peptide" evidence="1">
    <location>
        <begin position="1"/>
        <end position="16"/>
    </location>
</feature>
<reference evidence="2 3" key="1">
    <citation type="submission" date="2020-07" db="EMBL/GenBank/DDBJ databases">
        <title>Comparative genomics of pyrophilous fungi reveals a link between fire events and developmental genes.</title>
        <authorList>
            <consortium name="DOE Joint Genome Institute"/>
            <person name="Steindorff A.S."/>
            <person name="Carver A."/>
            <person name="Calhoun S."/>
            <person name="Stillman K."/>
            <person name="Liu H."/>
            <person name="Lipzen A."/>
            <person name="Pangilinan J."/>
            <person name="Labutti K."/>
            <person name="Bruns T.D."/>
            <person name="Grigoriev I.V."/>
        </authorList>
    </citation>
    <scope>NUCLEOTIDE SEQUENCE [LARGE SCALE GENOMIC DNA]</scope>
    <source>
        <strain evidence="2 3">CBS 144469</strain>
    </source>
</reference>
<dbReference type="Proteomes" id="UP000521943">
    <property type="component" value="Unassembled WGS sequence"/>
</dbReference>
<proteinExistence type="predicted"/>
<gene>
    <name evidence="2" type="ORF">DFP72DRAFT_854565</name>
</gene>
<keyword evidence="3" id="KW-1185">Reference proteome</keyword>
<accession>A0A8H6LZY4</accession>
<feature type="chain" id="PRO_5034187947" evidence="1">
    <location>
        <begin position="17"/>
        <end position="194"/>
    </location>
</feature>